<reference evidence="1" key="1">
    <citation type="journal article" date="2019" name="G3 (Bethesda)">
        <title>Genome Assemblies of Two Rare Opportunistic Yeast Pathogens: Diutina rugosa (syn. Candida rugosa) and Trichomonascus ciferrii (syn. Candida ciferrii).</title>
        <authorList>
            <person name="Mixao V."/>
            <person name="Saus E."/>
            <person name="Hansen A.P."/>
            <person name="Lass-Florl C."/>
            <person name="Gabaldon T."/>
        </authorList>
    </citation>
    <scope>NUCLEOTIDE SEQUENCE</scope>
    <source>
        <strain evidence="1">CBS 4856</strain>
    </source>
</reference>
<organism evidence="1 2">
    <name type="scientific">Trichomonascus ciferrii</name>
    <dbReference type="NCBI Taxonomy" id="44093"/>
    <lineage>
        <taxon>Eukaryota</taxon>
        <taxon>Fungi</taxon>
        <taxon>Dikarya</taxon>
        <taxon>Ascomycota</taxon>
        <taxon>Saccharomycotina</taxon>
        <taxon>Dipodascomycetes</taxon>
        <taxon>Dipodascales</taxon>
        <taxon>Trichomonascaceae</taxon>
        <taxon>Trichomonascus</taxon>
        <taxon>Trichomonascus ciferrii complex</taxon>
    </lineage>
</organism>
<proteinExistence type="predicted"/>
<sequence length="285" mass="32783">MVHEDDKRLLELVEQPRPGYIHFAPDEVLVGHSNFYAWNRRLEAELSKVHRAYPGFLVNGNAVVTDPKRTEELLVNLDKFLNVAIRKSVKGPPRAMIRNRDGFESLQVLRDAYGDNPSKYCIGMLKAGLASSGPNESVLERAERFEKAYRQVLSAGLSGSQIFAIMAVLSCNNDKLIHVIQHRKDIDLEAENLLEITQKIASVYPECFEDELKENEFESHENQVRASHSKRYRPRDASHRCTRCGFIGHRSSYCKLDWEAVQSYRQNREKQQDKQIDQAFAKLNH</sequence>
<accession>A0A642V1N5</accession>
<dbReference type="AlphaFoldDB" id="A0A642V1N5"/>
<dbReference type="Proteomes" id="UP000761534">
    <property type="component" value="Unassembled WGS sequence"/>
</dbReference>
<dbReference type="VEuPathDB" id="FungiDB:TRICI_004146"/>
<keyword evidence="2" id="KW-1185">Reference proteome</keyword>
<evidence type="ECO:0000313" key="2">
    <source>
        <dbReference type="Proteomes" id="UP000761534"/>
    </source>
</evidence>
<name>A0A642V1N5_9ASCO</name>
<comment type="caution">
    <text evidence="1">The sequence shown here is derived from an EMBL/GenBank/DDBJ whole genome shotgun (WGS) entry which is preliminary data.</text>
</comment>
<protein>
    <submittedName>
        <fullName evidence="1">Uncharacterized protein</fullName>
    </submittedName>
</protein>
<dbReference type="Pfam" id="PF17241">
    <property type="entry name" value="Retrotran_gag_4"/>
    <property type="match status" value="1"/>
</dbReference>
<gene>
    <name evidence="1" type="ORF">TRICI_004146</name>
</gene>
<evidence type="ECO:0000313" key="1">
    <source>
        <dbReference type="EMBL" id="KAA8910348.1"/>
    </source>
</evidence>
<dbReference type="InterPro" id="IPR035179">
    <property type="entry name" value="DUF5314"/>
</dbReference>
<dbReference type="EMBL" id="SWFS01000317">
    <property type="protein sequence ID" value="KAA8910348.1"/>
    <property type="molecule type" value="Genomic_DNA"/>
</dbReference>